<protein>
    <submittedName>
        <fullName evidence="2">Uncharacterized protein</fullName>
    </submittedName>
</protein>
<proteinExistence type="predicted"/>
<sequence>MMEMATKNPQIRKNVKTPSRHAPNSSPSRCRKAVPCFVPSSILTKGMNDVEYFRCQSSSRVHIRSLHPDRPFPTGEKSSTKKMAALFLELSPFCACVGEAIAPGAPRRDVAPTVPHTAILKAFMVQSRMVLRAETALADRAHLNFQSWHSRQSLSSLVHLFEPEYSHLPRRHVKVAACFSWPSLCSRPDDAEPRSTRCLLLIRSAQGRSTWKPFSQ</sequence>
<reference evidence="2 3" key="1">
    <citation type="submission" date="2024-04" db="EMBL/GenBank/DDBJ databases">
        <title>Phyllosticta paracitricarpa is synonymous to the EU quarantine fungus P. citricarpa based on phylogenomic analyses.</title>
        <authorList>
            <consortium name="Lawrence Berkeley National Laboratory"/>
            <person name="Van ingen-buijs V.A."/>
            <person name="Van westerhoven A.C."/>
            <person name="Haridas S."/>
            <person name="Skiadas P."/>
            <person name="Martin F."/>
            <person name="Groenewald J.Z."/>
            <person name="Crous P.W."/>
            <person name="Seidl M.F."/>
        </authorList>
    </citation>
    <scope>NUCLEOTIDE SEQUENCE [LARGE SCALE GENOMIC DNA]</scope>
    <source>
        <strain evidence="2 3">CBS 141358</strain>
    </source>
</reference>
<feature type="region of interest" description="Disordered" evidence="1">
    <location>
        <begin position="1"/>
        <end position="29"/>
    </location>
</feature>
<organism evidence="2 3">
    <name type="scientific">Phyllosticta paracitricarpa</name>
    <dbReference type="NCBI Taxonomy" id="2016321"/>
    <lineage>
        <taxon>Eukaryota</taxon>
        <taxon>Fungi</taxon>
        <taxon>Dikarya</taxon>
        <taxon>Ascomycota</taxon>
        <taxon>Pezizomycotina</taxon>
        <taxon>Dothideomycetes</taxon>
        <taxon>Dothideomycetes incertae sedis</taxon>
        <taxon>Botryosphaeriales</taxon>
        <taxon>Phyllostictaceae</taxon>
        <taxon>Phyllosticta</taxon>
    </lineage>
</organism>
<evidence type="ECO:0000313" key="2">
    <source>
        <dbReference type="EMBL" id="KAK7613529.1"/>
    </source>
</evidence>
<keyword evidence="3" id="KW-1185">Reference proteome</keyword>
<name>A0ABR1NFA8_9PEZI</name>
<gene>
    <name evidence="2" type="ORF">JOL62DRAFT_381798</name>
</gene>
<evidence type="ECO:0000313" key="3">
    <source>
        <dbReference type="Proteomes" id="UP001367316"/>
    </source>
</evidence>
<evidence type="ECO:0000256" key="1">
    <source>
        <dbReference type="SAM" id="MobiDB-lite"/>
    </source>
</evidence>
<accession>A0ABR1NFA8</accession>
<dbReference type="Proteomes" id="UP001367316">
    <property type="component" value="Unassembled WGS sequence"/>
</dbReference>
<dbReference type="EMBL" id="JBBPBF010000006">
    <property type="protein sequence ID" value="KAK7613529.1"/>
    <property type="molecule type" value="Genomic_DNA"/>
</dbReference>
<comment type="caution">
    <text evidence="2">The sequence shown here is derived from an EMBL/GenBank/DDBJ whole genome shotgun (WGS) entry which is preliminary data.</text>
</comment>